<keyword evidence="3" id="KW-0805">Transcription regulation</keyword>
<feature type="domain" description="Myb/SANT-like DNA-binding" evidence="6">
    <location>
        <begin position="14"/>
        <end position="91"/>
    </location>
</feature>
<comment type="function">
    <text evidence="5">Involved in transvection phenomena (= synapsis-dependent gene expression), where the synaptic pairing of chromosomes carrying genes with which zeste interacts influences the expression of these genes. Zeste binds to DNA and stimulates transcription from a nearby promoter.</text>
</comment>
<organism evidence="7 8">
    <name type="scientific">Acyrthosiphon pisum</name>
    <name type="common">Pea aphid</name>
    <dbReference type="NCBI Taxonomy" id="7029"/>
    <lineage>
        <taxon>Eukaryota</taxon>
        <taxon>Metazoa</taxon>
        <taxon>Ecdysozoa</taxon>
        <taxon>Arthropoda</taxon>
        <taxon>Hexapoda</taxon>
        <taxon>Insecta</taxon>
        <taxon>Pterygota</taxon>
        <taxon>Neoptera</taxon>
        <taxon>Paraneoptera</taxon>
        <taxon>Hemiptera</taxon>
        <taxon>Sternorrhyncha</taxon>
        <taxon>Aphidomorpha</taxon>
        <taxon>Aphidoidea</taxon>
        <taxon>Aphididae</taxon>
        <taxon>Macrosiphini</taxon>
        <taxon>Acyrthosiphon</taxon>
    </lineage>
</organism>
<dbReference type="AlphaFoldDB" id="A0A8R2H4B4"/>
<evidence type="ECO:0000256" key="4">
    <source>
        <dbReference type="ARBA" id="ARBA00023163"/>
    </source>
</evidence>
<reference evidence="8" key="1">
    <citation type="submission" date="2010-06" db="EMBL/GenBank/DDBJ databases">
        <authorList>
            <person name="Jiang H."/>
            <person name="Abraham K."/>
            <person name="Ali S."/>
            <person name="Alsbrooks S.L."/>
            <person name="Anim B.N."/>
            <person name="Anosike U.S."/>
            <person name="Attaway T."/>
            <person name="Bandaranaike D.P."/>
            <person name="Battles P.K."/>
            <person name="Bell S.N."/>
            <person name="Bell A.V."/>
            <person name="Beltran B."/>
            <person name="Bickham C."/>
            <person name="Bustamante Y."/>
            <person name="Caleb T."/>
            <person name="Canada A."/>
            <person name="Cardenas V."/>
            <person name="Carter K."/>
            <person name="Chacko J."/>
            <person name="Chandrabose M.N."/>
            <person name="Chavez D."/>
            <person name="Chavez A."/>
            <person name="Chen L."/>
            <person name="Chu H.-S."/>
            <person name="Claassen K.J."/>
            <person name="Cockrell R."/>
            <person name="Collins M."/>
            <person name="Cooper J.A."/>
            <person name="Cree A."/>
            <person name="Curry S.M."/>
            <person name="Da Y."/>
            <person name="Dao M.D."/>
            <person name="Das B."/>
            <person name="Davila M.-L."/>
            <person name="Davy-Carroll L."/>
            <person name="Denson S."/>
            <person name="Dinh H."/>
            <person name="Ebong V.E."/>
            <person name="Edwards J.R."/>
            <person name="Egan A."/>
            <person name="El-Daye J."/>
            <person name="Escobedo L."/>
            <person name="Fernandez S."/>
            <person name="Fernando P.R."/>
            <person name="Flagg N."/>
            <person name="Forbes L.D."/>
            <person name="Fowler R.G."/>
            <person name="Fu Q."/>
            <person name="Gabisi R.A."/>
            <person name="Ganer J."/>
            <person name="Garbino Pronczuk A."/>
            <person name="Garcia R.M."/>
            <person name="Garner T."/>
            <person name="Garrett T.E."/>
            <person name="Gonzalez D.A."/>
            <person name="Hamid H."/>
            <person name="Hawkins E.S."/>
            <person name="Hirani K."/>
            <person name="Hogues M.E."/>
            <person name="Hollins B."/>
            <person name="Hsiao C.-H."/>
            <person name="Jabil R."/>
            <person name="James M.L."/>
            <person name="Jhangiani S.N."/>
            <person name="Johnson B."/>
            <person name="Johnson Q."/>
            <person name="Joshi V."/>
            <person name="Kalu J.B."/>
            <person name="Kam C."/>
            <person name="Kashfia A."/>
            <person name="Keebler J."/>
            <person name="Kisamo H."/>
            <person name="Kovar C.L."/>
            <person name="Lago L.A."/>
            <person name="Lai C.-Y."/>
            <person name="Laidlaw J."/>
            <person name="Lara F."/>
            <person name="Le T.-K."/>
            <person name="Lee S.L."/>
            <person name="Legall F.H."/>
            <person name="Lemon S.J."/>
            <person name="Lewis L.R."/>
            <person name="Li B."/>
            <person name="Liu Y."/>
            <person name="Liu Y.-S."/>
            <person name="Lopez J."/>
            <person name="Lozado R.J."/>
            <person name="Lu J."/>
            <person name="Madu R.C."/>
            <person name="Maheshwari M."/>
            <person name="Maheshwari R."/>
            <person name="Malloy K."/>
            <person name="Martinez E."/>
            <person name="Mathew T."/>
            <person name="Mercado I.C."/>
            <person name="Mercado C."/>
            <person name="Meyer B."/>
            <person name="Montgomery K."/>
            <person name="Morgan M.B."/>
            <person name="Munidasa M."/>
            <person name="Nazareth L.V."/>
            <person name="Nelson J."/>
            <person name="Ng B.M."/>
            <person name="Nguyen N.B."/>
            <person name="Nguyen P.Q."/>
            <person name="Nguyen T."/>
            <person name="Obregon M."/>
            <person name="Okwuonu G.O."/>
            <person name="Onwere C.G."/>
            <person name="Orozco G."/>
            <person name="Parra A."/>
            <person name="Patel S."/>
            <person name="Patil S."/>
            <person name="Perez A."/>
            <person name="Perez Y."/>
            <person name="Pham C."/>
            <person name="Primus E.L."/>
            <person name="Pu L.-L."/>
            <person name="Puazo M."/>
            <person name="Qin X."/>
            <person name="Quiroz J.B."/>
            <person name="Reese J."/>
            <person name="Richards S."/>
            <person name="Rives C.M."/>
            <person name="Robberts R."/>
            <person name="Ruiz S.J."/>
            <person name="Ruiz M.J."/>
            <person name="Santibanez J."/>
            <person name="Schneider B.W."/>
            <person name="Sisson I."/>
            <person name="Smith M."/>
            <person name="Sodergren E."/>
            <person name="Song X.-Z."/>
            <person name="Song B.B."/>
            <person name="Summersgill H."/>
            <person name="Thelus R."/>
            <person name="Thornton R.D."/>
            <person name="Trejos Z.Y."/>
            <person name="Usmani K."/>
            <person name="Vattathil S."/>
            <person name="Villasana D."/>
            <person name="Walker D.L."/>
            <person name="Wang S."/>
            <person name="Wang K."/>
            <person name="White C.S."/>
            <person name="Williams A.C."/>
            <person name="Williamson J."/>
            <person name="Wilson K."/>
            <person name="Woghiren I.O."/>
            <person name="Woodworth J.R."/>
            <person name="Worley K.C."/>
            <person name="Wright R.A."/>
            <person name="Wu W."/>
            <person name="Young L."/>
            <person name="Zhang L."/>
            <person name="Zhang J."/>
            <person name="Zhu Y."/>
            <person name="Muzny D.M."/>
            <person name="Weinstock G."/>
            <person name="Gibbs R.A."/>
        </authorList>
    </citation>
    <scope>NUCLEOTIDE SEQUENCE [LARGE SCALE GENOMIC DNA]</scope>
    <source>
        <strain evidence="8">LSR1</strain>
    </source>
</reference>
<name>A0A8R2H4B4_ACYPI</name>
<dbReference type="PANTHER" id="PTHR21411">
    <property type="entry name" value="APONTIC"/>
    <property type="match status" value="1"/>
</dbReference>
<evidence type="ECO:0000313" key="8">
    <source>
        <dbReference type="Proteomes" id="UP000007819"/>
    </source>
</evidence>
<dbReference type="OrthoDB" id="6585634at2759"/>
<proteinExistence type="predicted"/>
<dbReference type="Proteomes" id="UP000007819">
    <property type="component" value="Chromosome X"/>
</dbReference>
<accession>A0A8R2H4B4</accession>
<evidence type="ECO:0000256" key="3">
    <source>
        <dbReference type="ARBA" id="ARBA00023015"/>
    </source>
</evidence>
<evidence type="ECO:0000256" key="1">
    <source>
        <dbReference type="ARBA" id="ARBA00011764"/>
    </source>
</evidence>
<keyword evidence="4" id="KW-0804">Transcription</keyword>
<evidence type="ECO:0000313" key="7">
    <source>
        <dbReference type="EnsemblMetazoa" id="XP_016658893.2"/>
    </source>
</evidence>
<sequence>MSNVNESMVKKNSRTKNFDEREKKMLIELINPYKHIIENIKTDSFSIKHKSKIWENIVIEYNDQQTTGIRTAKQLKTLYDMAKRQAKKSISDDKVLMYKIIKLFTDEEQSMVLDLVQSQRSSILSGHLFEKDEAWSNVLETFNLHQTSGVRTVDEIKYLFEYLSKTAKSENKNDKVERFKTGGGQYKKSMNQLSEQVIAVIEDRITPLVNEFDDDYGYADPINADRCGQNVQDDVETIEFEDGVEEIDITVDDLTHNSHKKVDWGIFNIEPETSTLNNSYQSPEINLSSNLKTKKDTAVKRSSSQKSVCDGLQELAKKKINKVCTQQKFSSDIQDIKIKKAMVELETAETTLQIVKTELATKKLELDSKTKQMKLQEDILNLQKQKLLEN</sequence>
<reference evidence="7" key="2">
    <citation type="submission" date="2022-06" db="UniProtKB">
        <authorList>
            <consortium name="EnsemblMetazoa"/>
        </authorList>
    </citation>
    <scope>IDENTIFICATION</scope>
</reference>
<dbReference type="GeneID" id="100569252"/>
<dbReference type="KEGG" id="api:100569252"/>
<evidence type="ECO:0000256" key="5">
    <source>
        <dbReference type="ARBA" id="ARBA00025466"/>
    </source>
</evidence>
<keyword evidence="8" id="KW-1185">Reference proteome</keyword>
<dbReference type="EnsemblMetazoa" id="XM_016803404.2">
    <property type="protein sequence ID" value="XP_016658893.2"/>
    <property type="gene ID" value="LOC100569252"/>
</dbReference>
<evidence type="ECO:0000259" key="6">
    <source>
        <dbReference type="Pfam" id="PF13873"/>
    </source>
</evidence>
<protein>
    <recommendedName>
        <fullName evidence="2">Regulatory protein zeste</fullName>
    </recommendedName>
</protein>
<evidence type="ECO:0000256" key="2">
    <source>
        <dbReference type="ARBA" id="ARBA00016807"/>
    </source>
</evidence>
<dbReference type="RefSeq" id="XP_016658893.2">
    <property type="nucleotide sequence ID" value="XM_016803404.2"/>
</dbReference>
<dbReference type="InterPro" id="IPR028002">
    <property type="entry name" value="Myb_DNA-bind_5"/>
</dbReference>
<dbReference type="PANTHER" id="PTHR21411:SF0">
    <property type="entry name" value="REGULATORY PROTEIN ZESTE"/>
    <property type="match status" value="1"/>
</dbReference>
<comment type="subunit">
    <text evidence="1">Self-associates forming complexes of several hundred monomers.</text>
</comment>
<dbReference type="Pfam" id="PF13873">
    <property type="entry name" value="Myb_DNA-bind_5"/>
    <property type="match status" value="1"/>
</dbReference>